<feature type="signal peptide" evidence="6">
    <location>
        <begin position="1"/>
        <end position="21"/>
    </location>
</feature>
<dbReference type="PRINTS" id="PR00019">
    <property type="entry name" value="LEURICHRPT"/>
</dbReference>
<reference evidence="8 9" key="1">
    <citation type="submission" date="2024-11" db="EMBL/GenBank/DDBJ databases">
        <title>Chromosome-level genome assembly of the freshwater bivalve Anodonta woodiana.</title>
        <authorList>
            <person name="Chen X."/>
        </authorList>
    </citation>
    <scope>NUCLEOTIDE SEQUENCE [LARGE SCALE GENOMIC DNA]</scope>
    <source>
        <strain evidence="8">MN2024</strain>
        <tissue evidence="8">Gills</tissue>
    </source>
</reference>
<dbReference type="Gene3D" id="3.80.10.10">
    <property type="entry name" value="Ribonuclease Inhibitor"/>
    <property type="match status" value="2"/>
</dbReference>
<keyword evidence="5" id="KW-1133">Transmembrane helix</keyword>
<keyword evidence="1" id="KW-0433">Leucine-rich repeat</keyword>
<evidence type="ECO:0000256" key="6">
    <source>
        <dbReference type="SAM" id="SignalP"/>
    </source>
</evidence>
<dbReference type="Pfam" id="PF13855">
    <property type="entry name" value="LRR_8"/>
    <property type="match status" value="1"/>
</dbReference>
<comment type="caution">
    <text evidence="8">The sequence shown here is derived from an EMBL/GenBank/DDBJ whole genome shotgun (WGS) entry which is preliminary data.</text>
</comment>
<dbReference type="PROSITE" id="PS51450">
    <property type="entry name" value="LRR"/>
    <property type="match status" value="2"/>
</dbReference>
<keyword evidence="5" id="KW-0472">Membrane</keyword>
<dbReference type="InterPro" id="IPR000483">
    <property type="entry name" value="Cys-rich_flank_reg_C"/>
</dbReference>
<feature type="region of interest" description="Disordered" evidence="4">
    <location>
        <begin position="379"/>
        <end position="402"/>
    </location>
</feature>
<gene>
    <name evidence="8" type="ORF">ACJMK2_026879</name>
</gene>
<evidence type="ECO:0000313" key="8">
    <source>
        <dbReference type="EMBL" id="KAL3886922.1"/>
    </source>
</evidence>
<evidence type="ECO:0000259" key="7">
    <source>
        <dbReference type="SMART" id="SM00082"/>
    </source>
</evidence>
<dbReference type="PANTHER" id="PTHR24373">
    <property type="entry name" value="SLIT RELATED LEUCINE-RICH REPEAT NEURONAL PROTEIN"/>
    <property type="match status" value="1"/>
</dbReference>
<name>A0ABD3XL07_SINWO</name>
<dbReference type="SMART" id="SM00082">
    <property type="entry name" value="LRRCT"/>
    <property type="match status" value="1"/>
</dbReference>
<evidence type="ECO:0000256" key="3">
    <source>
        <dbReference type="ARBA" id="ARBA00022737"/>
    </source>
</evidence>
<dbReference type="SUPFAM" id="SSF52058">
    <property type="entry name" value="L domain-like"/>
    <property type="match status" value="1"/>
</dbReference>
<dbReference type="AlphaFoldDB" id="A0ABD3XL07"/>
<feature type="chain" id="PRO_5044776674" description="LRRCT domain-containing protein" evidence="6">
    <location>
        <begin position="22"/>
        <end position="402"/>
    </location>
</feature>
<evidence type="ECO:0000313" key="9">
    <source>
        <dbReference type="Proteomes" id="UP001634394"/>
    </source>
</evidence>
<sequence length="402" mass="45652">MQHQTWLFLCICFFHILPTMSDISKCQHQQSTFNCSGVGLQNIPDGKDLPPDLKILDLSNNNITRVPLLNFSESVSSSLIQIFLNHNQINSIQNFSFIKLTSLETLDLSYNFLSGYDLDDNIFTNMSSLQELILDQNPLHIIRRLTFTMLEIPALRRLSLAHCDLIDLENSAIGFNTLNVLNLSGNRLNSASLKNLPILIMMDFNTLDLSHNEITLLDNFNFPSVNGLMNLILDHNHITSLRLMYVSLYQIQTISLRYNNLRTLDNNSLHWDLTTLRYIDFRDNPIVCDCNISWLLLDPKQKTKTVRIICNSPPALKGRNLFDLKVSDLNCTDPHDNHNHPDNQNLIPIVIGVVLASCMLCVVAGVLAYMIRKRRQRENSKSPGIKSYGSVVQNPSNSPSKS</sequence>
<feature type="compositionally biased region" description="Polar residues" evidence="4">
    <location>
        <begin position="390"/>
        <end position="402"/>
    </location>
</feature>
<protein>
    <recommendedName>
        <fullName evidence="7">LRRCT domain-containing protein</fullName>
    </recommendedName>
</protein>
<proteinExistence type="predicted"/>
<dbReference type="InterPro" id="IPR001611">
    <property type="entry name" value="Leu-rich_rpt"/>
</dbReference>
<evidence type="ECO:0000256" key="2">
    <source>
        <dbReference type="ARBA" id="ARBA00022729"/>
    </source>
</evidence>
<dbReference type="InterPro" id="IPR050328">
    <property type="entry name" value="Dev_Immune_Receptor"/>
</dbReference>
<keyword evidence="9" id="KW-1185">Reference proteome</keyword>
<keyword evidence="2 6" id="KW-0732">Signal</keyword>
<dbReference type="Proteomes" id="UP001634394">
    <property type="component" value="Unassembled WGS sequence"/>
</dbReference>
<dbReference type="SMART" id="SM00369">
    <property type="entry name" value="LRR_TYP"/>
    <property type="match status" value="5"/>
</dbReference>
<keyword evidence="3" id="KW-0677">Repeat</keyword>
<feature type="transmembrane region" description="Helical" evidence="5">
    <location>
        <begin position="346"/>
        <end position="371"/>
    </location>
</feature>
<feature type="domain" description="LRRCT" evidence="7">
    <location>
        <begin position="284"/>
        <end position="332"/>
    </location>
</feature>
<dbReference type="InterPro" id="IPR032675">
    <property type="entry name" value="LRR_dom_sf"/>
</dbReference>
<dbReference type="InterPro" id="IPR003591">
    <property type="entry name" value="Leu-rich_rpt_typical-subtyp"/>
</dbReference>
<evidence type="ECO:0000256" key="5">
    <source>
        <dbReference type="SAM" id="Phobius"/>
    </source>
</evidence>
<evidence type="ECO:0000256" key="4">
    <source>
        <dbReference type="SAM" id="MobiDB-lite"/>
    </source>
</evidence>
<keyword evidence="5" id="KW-0812">Transmembrane</keyword>
<organism evidence="8 9">
    <name type="scientific">Sinanodonta woodiana</name>
    <name type="common">Chinese pond mussel</name>
    <name type="synonym">Anodonta woodiana</name>
    <dbReference type="NCBI Taxonomy" id="1069815"/>
    <lineage>
        <taxon>Eukaryota</taxon>
        <taxon>Metazoa</taxon>
        <taxon>Spiralia</taxon>
        <taxon>Lophotrochozoa</taxon>
        <taxon>Mollusca</taxon>
        <taxon>Bivalvia</taxon>
        <taxon>Autobranchia</taxon>
        <taxon>Heteroconchia</taxon>
        <taxon>Palaeoheterodonta</taxon>
        <taxon>Unionida</taxon>
        <taxon>Unionoidea</taxon>
        <taxon>Unionidae</taxon>
        <taxon>Unioninae</taxon>
        <taxon>Sinanodonta</taxon>
    </lineage>
</organism>
<dbReference type="EMBL" id="JBJQND010000002">
    <property type="protein sequence ID" value="KAL3886922.1"/>
    <property type="molecule type" value="Genomic_DNA"/>
</dbReference>
<dbReference type="PANTHER" id="PTHR24373:SF275">
    <property type="entry name" value="TIR DOMAIN-CONTAINING PROTEIN"/>
    <property type="match status" value="1"/>
</dbReference>
<dbReference type="SMART" id="SM00365">
    <property type="entry name" value="LRR_SD22"/>
    <property type="match status" value="5"/>
</dbReference>
<accession>A0ABD3XL07</accession>
<evidence type="ECO:0000256" key="1">
    <source>
        <dbReference type="ARBA" id="ARBA00022614"/>
    </source>
</evidence>